<sequence length="124" mass="13699">MSATISSMVSRPDYGIVRVTESPGYGIARSDDVRSMSQLKRGLAASSAAISDENLLRKRPCRPRPRGGSVLGAADFRKLLFQKGTWGGGNKVAYTHKNYKSAIEMKCESWINTRIQYAWGGLER</sequence>
<comment type="caution">
    <text evidence="1">The sequence shown here is derived from an EMBL/GenBank/DDBJ whole genome shotgun (WGS) entry which is preliminary data.</text>
</comment>
<dbReference type="AlphaFoldDB" id="A0A4C1VBK9"/>
<name>A0A4C1VBK9_EUMVA</name>
<reference evidence="1 2" key="1">
    <citation type="journal article" date="2019" name="Commun. Biol.">
        <title>The bagworm genome reveals a unique fibroin gene that provides high tensile strength.</title>
        <authorList>
            <person name="Kono N."/>
            <person name="Nakamura H."/>
            <person name="Ohtoshi R."/>
            <person name="Tomita M."/>
            <person name="Numata K."/>
            <person name="Arakawa K."/>
        </authorList>
    </citation>
    <scope>NUCLEOTIDE SEQUENCE [LARGE SCALE GENOMIC DNA]</scope>
</reference>
<evidence type="ECO:0000313" key="2">
    <source>
        <dbReference type="Proteomes" id="UP000299102"/>
    </source>
</evidence>
<protein>
    <submittedName>
        <fullName evidence="1">Uncharacterized protein</fullName>
    </submittedName>
</protein>
<organism evidence="1 2">
    <name type="scientific">Eumeta variegata</name>
    <name type="common">Bagworm moth</name>
    <name type="synonym">Eumeta japonica</name>
    <dbReference type="NCBI Taxonomy" id="151549"/>
    <lineage>
        <taxon>Eukaryota</taxon>
        <taxon>Metazoa</taxon>
        <taxon>Ecdysozoa</taxon>
        <taxon>Arthropoda</taxon>
        <taxon>Hexapoda</taxon>
        <taxon>Insecta</taxon>
        <taxon>Pterygota</taxon>
        <taxon>Neoptera</taxon>
        <taxon>Endopterygota</taxon>
        <taxon>Lepidoptera</taxon>
        <taxon>Glossata</taxon>
        <taxon>Ditrysia</taxon>
        <taxon>Tineoidea</taxon>
        <taxon>Psychidae</taxon>
        <taxon>Oiketicinae</taxon>
        <taxon>Eumeta</taxon>
    </lineage>
</organism>
<gene>
    <name evidence="1" type="ORF">EVAR_4320_1</name>
</gene>
<accession>A0A4C1VBK9</accession>
<dbReference type="EMBL" id="BGZK01000315">
    <property type="protein sequence ID" value="GBP36176.1"/>
    <property type="molecule type" value="Genomic_DNA"/>
</dbReference>
<dbReference type="Proteomes" id="UP000299102">
    <property type="component" value="Unassembled WGS sequence"/>
</dbReference>
<keyword evidence="2" id="KW-1185">Reference proteome</keyword>
<proteinExistence type="predicted"/>
<evidence type="ECO:0000313" key="1">
    <source>
        <dbReference type="EMBL" id="GBP36176.1"/>
    </source>
</evidence>